<name>A0A660L3U4_9ACTN</name>
<evidence type="ECO:0000259" key="1">
    <source>
        <dbReference type="Pfam" id="PF22422"/>
    </source>
</evidence>
<accession>A0A660L3U4</accession>
<dbReference type="InterPro" id="IPR054491">
    <property type="entry name" value="MGH1-like_GH"/>
</dbReference>
<protein>
    <recommendedName>
        <fullName evidence="1">Mannosylglycerate hydrolase MGH1-like glycoside hydrolase domain-containing protein</fullName>
    </recommendedName>
</protein>
<organism evidence="2 3">
    <name type="scientific">Solirubrobacter pauli</name>
    <dbReference type="NCBI Taxonomy" id="166793"/>
    <lineage>
        <taxon>Bacteria</taxon>
        <taxon>Bacillati</taxon>
        <taxon>Actinomycetota</taxon>
        <taxon>Thermoleophilia</taxon>
        <taxon>Solirubrobacterales</taxon>
        <taxon>Solirubrobacteraceae</taxon>
        <taxon>Solirubrobacter</taxon>
    </lineage>
</organism>
<dbReference type="GO" id="GO:0005975">
    <property type="term" value="P:carbohydrate metabolic process"/>
    <property type="evidence" value="ECO:0007669"/>
    <property type="project" value="InterPro"/>
</dbReference>
<dbReference type="RefSeq" id="WP_121254432.1">
    <property type="nucleotide sequence ID" value="NZ_RBIL01000002.1"/>
</dbReference>
<dbReference type="EMBL" id="RBIL01000002">
    <property type="protein sequence ID" value="RKQ86583.1"/>
    <property type="molecule type" value="Genomic_DNA"/>
</dbReference>
<sequence>MIDDLLSPDGWVYASSGTGRFHCLFGRDSLITALQLLPVRPEVARATLSALAARQGTRLDPLTLEEPGKIGHEFRAAPPPSFVEAGWPDGGPFAYYGTADATCWFLVLSRAVGEWGPAARAAADWLARVLDAGGGLVRHVPGEFGLSQQGWRDTIDAAADENGGGFLRADGTNPAPPLADVDTQAVAVAALRATSAATGDPAWARRLEDLRSRLSALPLETMAVEAGDGPARPGEASPLCDAAPAGPSPAAGADLRMAGSSPAAGLPPGADVVVPGAGSQLGWLLWADAVHEPARYAERLCAPDVLTDFGLRTLAATDRNFRADAYHRGSVWPFDSWLGWGGLRAAGYAAEAERVRTGVLAALDRLGSPHELYAVTDDGVAPIASSNAVQAWTVGARVALERDWDGRAGHLG</sequence>
<dbReference type="Proteomes" id="UP000278962">
    <property type="component" value="Unassembled WGS sequence"/>
</dbReference>
<dbReference type="InterPro" id="IPR008928">
    <property type="entry name" value="6-hairpin_glycosidase_sf"/>
</dbReference>
<evidence type="ECO:0000313" key="3">
    <source>
        <dbReference type="Proteomes" id="UP000278962"/>
    </source>
</evidence>
<dbReference type="SUPFAM" id="SSF48208">
    <property type="entry name" value="Six-hairpin glycosidases"/>
    <property type="match status" value="1"/>
</dbReference>
<dbReference type="Pfam" id="PF22422">
    <property type="entry name" value="MGH1-like_GH"/>
    <property type="match status" value="1"/>
</dbReference>
<dbReference type="OrthoDB" id="9759959at2"/>
<keyword evidence="3" id="KW-1185">Reference proteome</keyword>
<dbReference type="Gene3D" id="1.50.10.10">
    <property type="match status" value="2"/>
</dbReference>
<dbReference type="AlphaFoldDB" id="A0A660L3U4"/>
<proteinExistence type="predicted"/>
<feature type="domain" description="Mannosylglycerate hydrolase MGH1-like glycoside hydrolase" evidence="1">
    <location>
        <begin position="273"/>
        <end position="365"/>
    </location>
</feature>
<dbReference type="InterPro" id="IPR012341">
    <property type="entry name" value="6hp_glycosidase-like_sf"/>
</dbReference>
<comment type="caution">
    <text evidence="2">The sequence shown here is derived from an EMBL/GenBank/DDBJ whole genome shotgun (WGS) entry which is preliminary data.</text>
</comment>
<gene>
    <name evidence="2" type="ORF">C8N24_4596</name>
</gene>
<reference evidence="2 3" key="1">
    <citation type="submission" date="2018-10" db="EMBL/GenBank/DDBJ databases">
        <title>Genomic Encyclopedia of Archaeal and Bacterial Type Strains, Phase II (KMG-II): from individual species to whole genera.</title>
        <authorList>
            <person name="Goeker M."/>
        </authorList>
    </citation>
    <scope>NUCLEOTIDE SEQUENCE [LARGE SCALE GENOMIC DNA]</scope>
    <source>
        <strain evidence="2 3">DSM 14954</strain>
    </source>
</reference>
<evidence type="ECO:0000313" key="2">
    <source>
        <dbReference type="EMBL" id="RKQ86583.1"/>
    </source>
</evidence>